<proteinExistence type="inferred from homology"/>
<dbReference type="GO" id="GO:0010737">
    <property type="term" value="P:protein kinase A signaling"/>
    <property type="evidence" value="ECO:0007669"/>
    <property type="project" value="TreeGrafter"/>
</dbReference>
<feature type="region of interest" description="Disordered" evidence="2">
    <location>
        <begin position="471"/>
        <end position="491"/>
    </location>
</feature>
<sequence length="669" mass="75873">MGESEECGEEGSDNGMHHDQENAASGSKASRRVPITDRRSPAATTYQSTTASSSSKPTTMKSTMHLGLDIPPKGDSHPEDGRDFSHGTGSLSDKSSFQDVFETVQADGQVPLSEPPLLQPEDKKGERDGVRERIRIPACTTEDDVDALLHATLMPPVTKESLEELDLMWIQSNINLRVDINYDHDLHFMPVSGHKGEQKRQEAKKYWLSLEAELRIVYQHNLLVSCSCCQEACPSSPVEPRYFTPRLRQMFLTLKELLAILVPDRDQDQIVQYLDISLLLQEVSHGLLDVVRLARWLCVLLTTHCAPMRDDSAQEMAEQIREGAERGDLHALVTGIEKLFAFLEAMKLDVANHQIRSFRYHLIDDTVAFQQEYFRLRIANEKLNVNRSREWYLDASQKHQQCPTAGQTPRTIALGALVHGLTELCISSDRDIPETLKHDRSRLKTIREEIQDIVHLKISLSVYDTLVHQQPCEARSKDPTSRKLTQNRRKETRSLLHNRLMDLTEGNMGPDTFISEVWLRHATPIGVELTRAAFYACRPALPISEKDVAETTALLRERFDTEERDHAVAREIAGLLEKNAHKHAIEFQNMTSLNISQAQKQWHQVQQQKQQWRNLPHIDGMARMLAHIAVLNLRVWKNLVYLAQDGDILDGGIDSISEASESDDIPVDL</sequence>
<name>A0A0D2D5G6_9EURO</name>
<feature type="region of interest" description="Disordered" evidence="2">
    <location>
        <begin position="107"/>
        <end position="129"/>
    </location>
</feature>
<evidence type="ECO:0000256" key="1">
    <source>
        <dbReference type="ARBA" id="ARBA00010954"/>
    </source>
</evidence>
<keyword evidence="4" id="KW-1185">Reference proteome</keyword>
<accession>A0A0D2D5G6</accession>
<reference evidence="3 4" key="1">
    <citation type="submission" date="2015-01" db="EMBL/GenBank/DDBJ databases">
        <title>The Genome Sequence of Exophiala xenobiotica CBS118157.</title>
        <authorList>
            <consortium name="The Broad Institute Genomics Platform"/>
            <person name="Cuomo C."/>
            <person name="de Hoog S."/>
            <person name="Gorbushina A."/>
            <person name="Stielow B."/>
            <person name="Teixiera M."/>
            <person name="Abouelleil A."/>
            <person name="Chapman S.B."/>
            <person name="Priest M."/>
            <person name="Young S.K."/>
            <person name="Wortman J."/>
            <person name="Nusbaum C."/>
            <person name="Birren B."/>
        </authorList>
    </citation>
    <scope>NUCLEOTIDE SEQUENCE [LARGE SCALE GENOMIC DNA]</scope>
    <source>
        <strain evidence="3 4">CBS 118157</strain>
    </source>
</reference>
<dbReference type="OrthoDB" id="276323at2759"/>
<protein>
    <recommendedName>
        <fullName evidence="5">Tcp11-domain-containing protein</fullName>
    </recommendedName>
</protein>
<dbReference type="PANTHER" id="PTHR12832">
    <property type="entry name" value="TESTIS-SPECIFIC PROTEIN PBS13 T-COMPLEX 11"/>
    <property type="match status" value="1"/>
</dbReference>
<evidence type="ECO:0008006" key="5">
    <source>
        <dbReference type="Google" id="ProtNLM"/>
    </source>
</evidence>
<dbReference type="InterPro" id="IPR008862">
    <property type="entry name" value="Tcp11"/>
</dbReference>
<feature type="region of interest" description="Disordered" evidence="2">
    <location>
        <begin position="1"/>
        <end position="94"/>
    </location>
</feature>
<dbReference type="GeneID" id="25328021"/>
<comment type="similarity">
    <text evidence="1">Belongs to the TCP11 family.</text>
</comment>
<gene>
    <name evidence="3" type="ORF">PV05_06113</name>
</gene>
<dbReference type="RefSeq" id="XP_013318156.1">
    <property type="nucleotide sequence ID" value="XM_013462702.1"/>
</dbReference>
<dbReference type="Pfam" id="PF05794">
    <property type="entry name" value="Tcp11"/>
    <property type="match status" value="1"/>
</dbReference>
<organism evidence="3 4">
    <name type="scientific">Exophiala xenobiotica</name>
    <dbReference type="NCBI Taxonomy" id="348802"/>
    <lineage>
        <taxon>Eukaryota</taxon>
        <taxon>Fungi</taxon>
        <taxon>Dikarya</taxon>
        <taxon>Ascomycota</taxon>
        <taxon>Pezizomycotina</taxon>
        <taxon>Eurotiomycetes</taxon>
        <taxon>Chaetothyriomycetidae</taxon>
        <taxon>Chaetothyriales</taxon>
        <taxon>Herpotrichiellaceae</taxon>
        <taxon>Exophiala</taxon>
    </lineage>
</organism>
<dbReference type="STRING" id="348802.A0A0D2D5G6"/>
<feature type="compositionally biased region" description="Low complexity" evidence="2">
    <location>
        <begin position="41"/>
        <end position="64"/>
    </location>
</feature>
<dbReference type="Proteomes" id="UP000054342">
    <property type="component" value="Unassembled WGS sequence"/>
</dbReference>
<dbReference type="PANTHER" id="PTHR12832:SF11">
    <property type="entry name" value="LD23868P"/>
    <property type="match status" value="1"/>
</dbReference>
<evidence type="ECO:0000256" key="2">
    <source>
        <dbReference type="SAM" id="MobiDB-lite"/>
    </source>
</evidence>
<feature type="compositionally biased region" description="Acidic residues" evidence="2">
    <location>
        <begin position="1"/>
        <end position="12"/>
    </location>
</feature>
<feature type="compositionally biased region" description="Basic and acidic residues" evidence="2">
    <location>
        <begin position="120"/>
        <end position="129"/>
    </location>
</feature>
<dbReference type="EMBL" id="KN847319">
    <property type="protein sequence ID" value="KIW57572.1"/>
    <property type="molecule type" value="Genomic_DNA"/>
</dbReference>
<evidence type="ECO:0000313" key="4">
    <source>
        <dbReference type="Proteomes" id="UP000054342"/>
    </source>
</evidence>
<evidence type="ECO:0000313" key="3">
    <source>
        <dbReference type="EMBL" id="KIW57572.1"/>
    </source>
</evidence>
<feature type="compositionally biased region" description="Basic and acidic residues" evidence="2">
    <location>
        <begin position="72"/>
        <end position="85"/>
    </location>
</feature>
<dbReference type="HOGENOM" id="CLU_016970_2_0_1"/>
<dbReference type="AlphaFoldDB" id="A0A0D2D5G6"/>